<organism evidence="1 2">
    <name type="scientific">Halogeometricum pallidum JCM 14848</name>
    <dbReference type="NCBI Taxonomy" id="1227487"/>
    <lineage>
        <taxon>Archaea</taxon>
        <taxon>Methanobacteriati</taxon>
        <taxon>Methanobacteriota</taxon>
        <taxon>Stenosarchaea group</taxon>
        <taxon>Halobacteria</taxon>
        <taxon>Halobacteriales</taxon>
        <taxon>Haloferacaceae</taxon>
        <taxon>Halogeometricum</taxon>
    </lineage>
</organism>
<dbReference type="Proteomes" id="UP000011513">
    <property type="component" value="Unassembled WGS sequence"/>
</dbReference>
<accession>M0D987</accession>
<comment type="caution">
    <text evidence="1">The sequence shown here is derived from an EMBL/GenBank/DDBJ whole genome shotgun (WGS) entry which is preliminary data.</text>
</comment>
<dbReference type="EMBL" id="AOIV01000015">
    <property type="protein sequence ID" value="ELZ32016.1"/>
    <property type="molecule type" value="Genomic_DNA"/>
</dbReference>
<protein>
    <submittedName>
        <fullName evidence="1">Uncharacterized protein</fullName>
    </submittedName>
</protein>
<sequence>MFTGSVVGSICGAFTGRWDVTDDCDAVFVVYRILMVLVTNLNVAVEERKLERFVLSTFEDAIRWAELFE</sequence>
<reference evidence="1 2" key="1">
    <citation type="journal article" date="2014" name="PLoS Genet.">
        <title>Phylogenetically driven sequencing of extremely halophilic archaea reveals strategies for static and dynamic osmo-response.</title>
        <authorList>
            <person name="Becker E.A."/>
            <person name="Seitzer P.M."/>
            <person name="Tritt A."/>
            <person name="Larsen D."/>
            <person name="Krusor M."/>
            <person name="Yao A.I."/>
            <person name="Wu D."/>
            <person name="Madern D."/>
            <person name="Eisen J.A."/>
            <person name="Darling A.E."/>
            <person name="Facciotti M.T."/>
        </authorList>
    </citation>
    <scope>NUCLEOTIDE SEQUENCE [LARGE SCALE GENOMIC DNA]</scope>
    <source>
        <strain evidence="1 2">JCM 14848</strain>
    </source>
</reference>
<evidence type="ECO:0000313" key="1">
    <source>
        <dbReference type="EMBL" id="ELZ32016.1"/>
    </source>
</evidence>
<name>M0D987_HALPD</name>
<dbReference type="AlphaFoldDB" id="M0D987"/>
<gene>
    <name evidence="1" type="ORF">C474_07617</name>
</gene>
<keyword evidence="2" id="KW-1185">Reference proteome</keyword>
<dbReference type="InParanoid" id="M0D987"/>
<proteinExistence type="predicted"/>
<evidence type="ECO:0000313" key="2">
    <source>
        <dbReference type="Proteomes" id="UP000011513"/>
    </source>
</evidence>